<comment type="caution">
    <text evidence="1">The sequence shown here is derived from an EMBL/GenBank/DDBJ whole genome shotgun (WGS) entry which is preliminary data.</text>
</comment>
<dbReference type="RefSeq" id="WP_308710794.1">
    <property type="nucleotide sequence ID" value="NZ_JAVHUY010000002.1"/>
</dbReference>
<keyword evidence="2" id="KW-1185">Reference proteome</keyword>
<dbReference type="EMBL" id="JAVHUY010000002">
    <property type="protein sequence ID" value="MDQ7903528.1"/>
    <property type="molecule type" value="Genomic_DNA"/>
</dbReference>
<evidence type="ECO:0000313" key="2">
    <source>
        <dbReference type="Proteomes" id="UP001230908"/>
    </source>
</evidence>
<reference evidence="1 2" key="1">
    <citation type="submission" date="2023-08" db="EMBL/GenBank/DDBJ databases">
        <title>Phytohabitans sansha sp. nov., isolated from marine sediment.</title>
        <authorList>
            <person name="Zhao Y."/>
            <person name="Yi K."/>
        </authorList>
    </citation>
    <scope>NUCLEOTIDE SEQUENCE [LARGE SCALE GENOMIC DNA]</scope>
    <source>
        <strain evidence="1 2">ZYX-F-186</strain>
    </source>
</reference>
<sequence>MMEERSAARNGWLFIQFMRDLLAAWPGVSDIEAERGTPGSADIDADFVAKFESRPLLVEAKSQTPQTTHRLQQLVEQLRAAGTAYQQHHGPQHQPRLVLAFPGVLLPQRHAKVQDAGVEIWDGERLQRMARRVGVTTPAFLAVPEEERPAEREPADELRRRLIAIPKGKGGASAFEQFAEDVLNLLFVPPLNTVIPQSSNENGVNRRDLVLPNYAPADTFWGFLRLHYRGDFIVAEAKNYSAPIKKEQVLQLANYLSHHGTGLVGMLLTRIGLAQDARWTSREQWLLYNKLIIGLGDDDYHQMLLTHRAGGDPAELVRQRIEDFRLRI</sequence>
<dbReference type="Proteomes" id="UP001230908">
    <property type="component" value="Unassembled WGS sequence"/>
</dbReference>
<accession>A0ABU0Z8Z8</accession>
<name>A0ABU0Z8Z8_9ACTN</name>
<evidence type="ECO:0008006" key="3">
    <source>
        <dbReference type="Google" id="ProtNLM"/>
    </source>
</evidence>
<protein>
    <recommendedName>
        <fullName evidence="3">Restriction endonuclease type IV Mrr domain-containing protein</fullName>
    </recommendedName>
</protein>
<gene>
    <name evidence="1" type="ORF">RB614_03245</name>
</gene>
<organism evidence="1 2">
    <name type="scientific">Phytohabitans maris</name>
    <dbReference type="NCBI Taxonomy" id="3071409"/>
    <lineage>
        <taxon>Bacteria</taxon>
        <taxon>Bacillati</taxon>
        <taxon>Actinomycetota</taxon>
        <taxon>Actinomycetes</taxon>
        <taxon>Micromonosporales</taxon>
        <taxon>Micromonosporaceae</taxon>
    </lineage>
</organism>
<proteinExistence type="predicted"/>
<evidence type="ECO:0000313" key="1">
    <source>
        <dbReference type="EMBL" id="MDQ7903528.1"/>
    </source>
</evidence>